<evidence type="ECO:0000313" key="1">
    <source>
        <dbReference type="EMBL" id="SFB10748.1"/>
    </source>
</evidence>
<dbReference type="Proteomes" id="UP000183843">
    <property type="component" value="Unassembled WGS sequence"/>
</dbReference>
<organism evidence="1 2">
    <name type="scientific">Selenomonas ruminantium</name>
    <dbReference type="NCBI Taxonomy" id="971"/>
    <lineage>
        <taxon>Bacteria</taxon>
        <taxon>Bacillati</taxon>
        <taxon>Bacillota</taxon>
        <taxon>Negativicutes</taxon>
        <taxon>Selenomonadales</taxon>
        <taxon>Selenomonadaceae</taxon>
        <taxon>Selenomonas</taxon>
    </lineage>
</organism>
<sequence length="85" mass="10087">MRYVKYTIHLKNNRKVELARSYRNAQRIPPCPFRWGKMSVDIVAVTSEFCDFKEKAKLWRRSDHAFYEPLIDILEAKHNGKVCGD</sequence>
<dbReference type="AlphaFoldDB" id="A0A1I0YEF6"/>
<dbReference type="RefSeq" id="WP_074816831.1">
    <property type="nucleotide sequence ID" value="NZ_FOJX01000011.1"/>
</dbReference>
<gene>
    <name evidence="1" type="ORF">SAMN05216587_11195</name>
</gene>
<accession>A0A1I0YEF6</accession>
<protein>
    <submittedName>
        <fullName evidence="1">Uncharacterized protein</fullName>
    </submittedName>
</protein>
<proteinExistence type="predicted"/>
<evidence type="ECO:0000313" key="2">
    <source>
        <dbReference type="Proteomes" id="UP000183843"/>
    </source>
</evidence>
<dbReference type="EMBL" id="FOJX01000011">
    <property type="protein sequence ID" value="SFB10748.1"/>
    <property type="molecule type" value="Genomic_DNA"/>
</dbReference>
<name>A0A1I0YEF6_SELRU</name>
<reference evidence="1 2" key="1">
    <citation type="submission" date="2016-10" db="EMBL/GenBank/DDBJ databases">
        <authorList>
            <person name="de Groot N.N."/>
        </authorList>
    </citation>
    <scope>NUCLEOTIDE SEQUENCE [LARGE SCALE GENOMIC DNA]</scope>
    <source>
        <strain evidence="1 2">L14</strain>
    </source>
</reference>